<accession>C9KJG6</accession>
<comment type="caution">
    <text evidence="2">The sequence shown here is derived from an EMBL/GenBank/DDBJ whole genome shotgun (WGS) entry which is preliminary data.</text>
</comment>
<dbReference type="HOGENOM" id="CLU_2570023_0_0_9"/>
<gene>
    <name evidence="2" type="ORF">MITSMUL_03165</name>
</gene>
<keyword evidence="1" id="KW-0812">Transmembrane</keyword>
<proteinExistence type="predicted"/>
<name>C9KJG6_9FIRM</name>
<keyword evidence="3" id="KW-1185">Reference proteome</keyword>
<reference evidence="2" key="1">
    <citation type="submission" date="2009-09" db="EMBL/GenBank/DDBJ databases">
        <authorList>
            <person name="Weinstock G."/>
            <person name="Sodergren E."/>
            <person name="Clifton S."/>
            <person name="Fulton L."/>
            <person name="Fulton B."/>
            <person name="Courtney L."/>
            <person name="Fronick C."/>
            <person name="Harrison M."/>
            <person name="Strong C."/>
            <person name="Farmer C."/>
            <person name="Delahaunty K."/>
            <person name="Markovic C."/>
            <person name="Hall O."/>
            <person name="Minx P."/>
            <person name="Tomlinson C."/>
            <person name="Mitreva M."/>
            <person name="Nelson J."/>
            <person name="Hou S."/>
            <person name="Wollam A."/>
            <person name="Pepin K.H."/>
            <person name="Johnson M."/>
            <person name="Bhonagiri V."/>
            <person name="Nash W.E."/>
            <person name="Warren W."/>
            <person name="Chinwalla A."/>
            <person name="Mardis E.R."/>
            <person name="Wilson R.K."/>
        </authorList>
    </citation>
    <scope>NUCLEOTIDE SEQUENCE [LARGE SCALE GENOMIC DNA]</scope>
    <source>
        <strain evidence="2">DSM 20544</strain>
    </source>
</reference>
<protein>
    <submittedName>
        <fullName evidence="2">Uncharacterized protein</fullName>
    </submittedName>
</protein>
<evidence type="ECO:0000256" key="1">
    <source>
        <dbReference type="SAM" id="Phobius"/>
    </source>
</evidence>
<dbReference type="AlphaFoldDB" id="C9KJG6"/>
<evidence type="ECO:0000313" key="2">
    <source>
        <dbReference type="EMBL" id="EEX70032.1"/>
    </source>
</evidence>
<dbReference type="GeneID" id="93480377"/>
<dbReference type="RefSeq" id="WP_005839044.1">
    <property type="nucleotide sequence ID" value="NZ_GG697141.2"/>
</dbReference>
<keyword evidence="1" id="KW-0472">Membrane</keyword>
<feature type="transmembrane region" description="Helical" evidence="1">
    <location>
        <begin position="64"/>
        <end position="80"/>
    </location>
</feature>
<evidence type="ECO:0000313" key="3">
    <source>
        <dbReference type="Proteomes" id="UP000003671"/>
    </source>
</evidence>
<sequence>MMGQDDVVKMLEKLSDISERLAKVEVILNERSRATSEIVETLEQHEERIRELEQSDTQMFTTKNLFVWGVATLIAAWGVLH</sequence>
<organism evidence="2 3">
    <name type="scientific">Mitsuokella multacida DSM 20544</name>
    <dbReference type="NCBI Taxonomy" id="500635"/>
    <lineage>
        <taxon>Bacteria</taxon>
        <taxon>Bacillati</taxon>
        <taxon>Bacillota</taxon>
        <taxon>Negativicutes</taxon>
        <taxon>Selenomonadales</taxon>
        <taxon>Selenomonadaceae</taxon>
        <taxon>Mitsuokella</taxon>
    </lineage>
</organism>
<dbReference type="Proteomes" id="UP000003671">
    <property type="component" value="Unassembled WGS sequence"/>
</dbReference>
<dbReference type="EMBL" id="ABWK02000001">
    <property type="protein sequence ID" value="EEX70032.1"/>
    <property type="molecule type" value="Genomic_DNA"/>
</dbReference>
<dbReference type="STRING" id="500635.MITSMUL_03165"/>
<keyword evidence="1" id="KW-1133">Transmembrane helix</keyword>